<name>A0A502HGY1_9PSED</name>
<comment type="caution">
    <text evidence="2">The sequence shown here is derived from an EMBL/GenBank/DDBJ whole genome shotgun (WGS) entry which is preliminary data.</text>
</comment>
<accession>A0A502HGY1</accession>
<evidence type="ECO:0000313" key="3">
    <source>
        <dbReference type="Proteomes" id="UP000320914"/>
    </source>
</evidence>
<sequence length="102" mass="11166">MVEEQRASSIPAVVALAMEKDFGMPVTAFLFAAVDCPPVLVGTIYGDSTGRFREGASMRTSRITNVLFVDGYSLFLTLAGSRYVVVSWAPGGHNIYMNRIYH</sequence>
<feature type="transmembrane region" description="Helical" evidence="1">
    <location>
        <begin position="26"/>
        <end position="45"/>
    </location>
</feature>
<gene>
    <name evidence="2" type="ORF">EAH74_32275</name>
</gene>
<evidence type="ECO:0000256" key="1">
    <source>
        <dbReference type="SAM" id="Phobius"/>
    </source>
</evidence>
<keyword evidence="1" id="KW-1133">Transmembrane helix</keyword>
<evidence type="ECO:0000313" key="2">
    <source>
        <dbReference type="EMBL" id="TPG74057.1"/>
    </source>
</evidence>
<dbReference type="RefSeq" id="WP_140684366.1">
    <property type="nucleotide sequence ID" value="NZ_RCZA01000027.1"/>
</dbReference>
<keyword evidence="1" id="KW-0812">Transmembrane</keyword>
<dbReference type="EMBL" id="RCZA01000027">
    <property type="protein sequence ID" value="TPG74057.1"/>
    <property type="molecule type" value="Genomic_DNA"/>
</dbReference>
<keyword evidence="1" id="KW-0472">Membrane</keyword>
<protein>
    <submittedName>
        <fullName evidence="2">Uncharacterized protein</fullName>
    </submittedName>
</protein>
<reference evidence="2 3" key="1">
    <citation type="journal article" date="2019" name="Environ. Microbiol.">
        <title>Species interactions and distinct microbial communities in high Arctic permafrost affected cryosols are associated with the CH4 and CO2 gas fluxes.</title>
        <authorList>
            <person name="Altshuler I."/>
            <person name="Hamel J."/>
            <person name="Turney S."/>
            <person name="Magnuson E."/>
            <person name="Levesque R."/>
            <person name="Greer C."/>
            <person name="Whyte L.G."/>
        </authorList>
    </citation>
    <scope>NUCLEOTIDE SEQUENCE [LARGE SCALE GENOMIC DNA]</scope>
    <source>
        <strain evidence="2 3">OWC5</strain>
    </source>
</reference>
<feature type="transmembrane region" description="Helical" evidence="1">
    <location>
        <begin position="66"/>
        <end position="89"/>
    </location>
</feature>
<proteinExistence type="predicted"/>
<organism evidence="2 3">
    <name type="scientific">Pseudomonas mandelii</name>
    <dbReference type="NCBI Taxonomy" id="75612"/>
    <lineage>
        <taxon>Bacteria</taxon>
        <taxon>Pseudomonadati</taxon>
        <taxon>Pseudomonadota</taxon>
        <taxon>Gammaproteobacteria</taxon>
        <taxon>Pseudomonadales</taxon>
        <taxon>Pseudomonadaceae</taxon>
        <taxon>Pseudomonas</taxon>
    </lineage>
</organism>
<dbReference type="Proteomes" id="UP000320914">
    <property type="component" value="Unassembled WGS sequence"/>
</dbReference>
<dbReference type="AlphaFoldDB" id="A0A502HGY1"/>